<evidence type="ECO:0000313" key="14">
    <source>
        <dbReference type="EMBL" id="SDL82572.1"/>
    </source>
</evidence>
<keyword evidence="5" id="KW-0732">Signal</keyword>
<dbReference type="Gene3D" id="2.40.170.20">
    <property type="entry name" value="TonB-dependent receptor, beta-barrel domain"/>
    <property type="match status" value="1"/>
</dbReference>
<evidence type="ECO:0000256" key="5">
    <source>
        <dbReference type="ARBA" id="ARBA00022729"/>
    </source>
</evidence>
<dbReference type="InterPro" id="IPR037066">
    <property type="entry name" value="Plug_dom_sf"/>
</dbReference>
<dbReference type="STRING" id="563176.SAMN04488090_1900"/>
<dbReference type="GO" id="GO:0044718">
    <property type="term" value="P:siderophore transmembrane transport"/>
    <property type="evidence" value="ECO:0007669"/>
    <property type="project" value="TreeGrafter"/>
</dbReference>
<keyword evidence="4 10" id="KW-0812">Transmembrane</keyword>
<evidence type="ECO:0000259" key="12">
    <source>
        <dbReference type="Pfam" id="PF00593"/>
    </source>
</evidence>
<proteinExistence type="inferred from homology"/>
<evidence type="ECO:0000256" key="10">
    <source>
        <dbReference type="PROSITE-ProRule" id="PRU01360"/>
    </source>
</evidence>
<dbReference type="InterPro" id="IPR036942">
    <property type="entry name" value="Beta-barrel_TonB_sf"/>
</dbReference>
<dbReference type="EMBL" id="FNGS01000003">
    <property type="protein sequence ID" value="SDL82572.1"/>
    <property type="molecule type" value="Genomic_DNA"/>
</dbReference>
<keyword evidence="7 10" id="KW-0472">Membrane</keyword>
<dbReference type="InterPro" id="IPR012910">
    <property type="entry name" value="Plug_dom"/>
</dbReference>
<dbReference type="SUPFAM" id="SSF56935">
    <property type="entry name" value="Porins"/>
    <property type="match status" value="1"/>
</dbReference>
<keyword evidence="15" id="KW-1185">Reference proteome</keyword>
<evidence type="ECO:0000256" key="1">
    <source>
        <dbReference type="ARBA" id="ARBA00004571"/>
    </source>
</evidence>
<dbReference type="Pfam" id="PF07715">
    <property type="entry name" value="Plug"/>
    <property type="match status" value="1"/>
</dbReference>
<keyword evidence="2 10" id="KW-0813">Transport</keyword>
<dbReference type="RefSeq" id="WP_093200886.1">
    <property type="nucleotide sequence ID" value="NZ_FNGS01000003.1"/>
</dbReference>
<dbReference type="Gene3D" id="2.170.130.10">
    <property type="entry name" value="TonB-dependent receptor, plug domain"/>
    <property type="match status" value="1"/>
</dbReference>
<evidence type="ECO:0000256" key="2">
    <source>
        <dbReference type="ARBA" id="ARBA00022448"/>
    </source>
</evidence>
<gene>
    <name evidence="14" type="ORF">SAMN04488090_1900</name>
</gene>
<dbReference type="GO" id="GO:0015344">
    <property type="term" value="F:siderophore uptake transmembrane transporter activity"/>
    <property type="evidence" value="ECO:0007669"/>
    <property type="project" value="TreeGrafter"/>
</dbReference>
<keyword evidence="8" id="KW-0675">Receptor</keyword>
<dbReference type="PANTHER" id="PTHR30069:SF29">
    <property type="entry name" value="HEMOGLOBIN AND HEMOGLOBIN-HAPTOGLOBIN-BINDING PROTEIN 1-RELATED"/>
    <property type="match status" value="1"/>
</dbReference>
<dbReference type="AlphaFoldDB" id="A0A1G9N7Q5"/>
<dbReference type="Proteomes" id="UP000198901">
    <property type="component" value="Unassembled WGS sequence"/>
</dbReference>
<organism evidence="14 15">
    <name type="scientific">Siphonobacter aquaeclarae</name>
    <dbReference type="NCBI Taxonomy" id="563176"/>
    <lineage>
        <taxon>Bacteria</taxon>
        <taxon>Pseudomonadati</taxon>
        <taxon>Bacteroidota</taxon>
        <taxon>Cytophagia</taxon>
        <taxon>Cytophagales</taxon>
        <taxon>Cytophagaceae</taxon>
        <taxon>Siphonobacter</taxon>
    </lineage>
</organism>
<keyword evidence="6 11" id="KW-0798">TonB box</keyword>
<accession>A0A1G9N7Q5</accession>
<evidence type="ECO:0000256" key="11">
    <source>
        <dbReference type="RuleBase" id="RU003357"/>
    </source>
</evidence>
<evidence type="ECO:0000256" key="9">
    <source>
        <dbReference type="ARBA" id="ARBA00023237"/>
    </source>
</evidence>
<dbReference type="GO" id="GO:0009279">
    <property type="term" value="C:cell outer membrane"/>
    <property type="evidence" value="ECO:0007669"/>
    <property type="project" value="UniProtKB-SubCell"/>
</dbReference>
<comment type="subcellular location">
    <subcellularLocation>
        <location evidence="1 10">Cell outer membrane</location>
        <topology evidence="1 10">Multi-pass membrane protein</topology>
    </subcellularLocation>
</comment>
<dbReference type="InterPro" id="IPR000531">
    <property type="entry name" value="Beta-barrel_TonB"/>
</dbReference>
<name>A0A1G9N7Q5_9BACT</name>
<dbReference type="PANTHER" id="PTHR30069">
    <property type="entry name" value="TONB-DEPENDENT OUTER MEMBRANE RECEPTOR"/>
    <property type="match status" value="1"/>
</dbReference>
<evidence type="ECO:0000256" key="7">
    <source>
        <dbReference type="ARBA" id="ARBA00023136"/>
    </source>
</evidence>
<comment type="similarity">
    <text evidence="10 11">Belongs to the TonB-dependent receptor family.</text>
</comment>
<keyword evidence="9 10" id="KW-0998">Cell outer membrane</keyword>
<evidence type="ECO:0000256" key="3">
    <source>
        <dbReference type="ARBA" id="ARBA00022452"/>
    </source>
</evidence>
<dbReference type="PROSITE" id="PS52016">
    <property type="entry name" value="TONB_DEPENDENT_REC_3"/>
    <property type="match status" value="1"/>
</dbReference>
<protein>
    <submittedName>
        <fullName evidence="14">Iron complex outermembrane recepter protein</fullName>
    </submittedName>
</protein>
<feature type="domain" description="TonB-dependent receptor-like beta-barrel" evidence="12">
    <location>
        <begin position="212"/>
        <end position="626"/>
    </location>
</feature>
<evidence type="ECO:0000256" key="8">
    <source>
        <dbReference type="ARBA" id="ARBA00023170"/>
    </source>
</evidence>
<evidence type="ECO:0000259" key="13">
    <source>
        <dbReference type="Pfam" id="PF07715"/>
    </source>
</evidence>
<evidence type="ECO:0000256" key="4">
    <source>
        <dbReference type="ARBA" id="ARBA00022692"/>
    </source>
</evidence>
<keyword evidence="3 10" id="KW-1134">Transmembrane beta strand</keyword>
<dbReference type="OrthoDB" id="9758472at2"/>
<dbReference type="InterPro" id="IPR039426">
    <property type="entry name" value="TonB-dep_rcpt-like"/>
</dbReference>
<reference evidence="14 15" key="1">
    <citation type="submission" date="2016-10" db="EMBL/GenBank/DDBJ databases">
        <authorList>
            <person name="de Groot N.N."/>
        </authorList>
    </citation>
    <scope>NUCLEOTIDE SEQUENCE [LARGE SCALE GENOMIC DNA]</scope>
    <source>
        <strain evidence="14 15">DSM 21668</strain>
    </source>
</reference>
<dbReference type="Pfam" id="PF00593">
    <property type="entry name" value="TonB_dep_Rec_b-barrel"/>
    <property type="match status" value="1"/>
</dbReference>
<feature type="domain" description="TonB-dependent receptor plug" evidence="13">
    <location>
        <begin position="46"/>
        <end position="140"/>
    </location>
</feature>
<evidence type="ECO:0000256" key="6">
    <source>
        <dbReference type="ARBA" id="ARBA00023077"/>
    </source>
</evidence>
<evidence type="ECO:0000313" key="15">
    <source>
        <dbReference type="Proteomes" id="UP000198901"/>
    </source>
</evidence>
<sequence>MRIFYLCTLLLVPFLVRGQADSTRIFRLGEVTILANRLADSTHTLGIGRIEAFNRVDASHALSLLPGVTLSAVGARNESTVYIRGFDLRQVPVFIDGIPVYVPYDGYVDLGRFTTFDVSEIQVSKGFTSVTYGSNTLGGAINLVSRRPQQKLEFDARAGIFSGTGRRLNLNLGSRIGRWYIQGSVSQLKQDIYPLSGDFEAKTLQAKGNRDNAYRDDRKYSLKVGFTPNATDEYTLSYVNQQGSKGTPTYVGNDAKQTARFWQWPYWNKESWYFLSKTALSGSSYVKTRLYYDRFSNLLSAYDDNTYSTQKKGSSFNSYYDDDTYGGSAEYGNRPGSRNQYRVSAHFKQDHHREHNQGEPVRTFVDDTYSIGLEDTYAFHPKWSVVPGISFNARNSIRAENYLSSTKEIVPFAGNNSTAWNGQIGLFFQPASTRRFSLTAARQSRFATIKDRYSYRMGAAIPNPDLKAERATHLEAAYDDRFLPWLKGSAHVFYSGINDVIQQVNNVQPNVYQLQNAGKAIFYGTELSVDATLGRVLTAGAQYTYLHRENRTNADLKFIDVPENKVITYLQGRFLKRFTAVANLEYNSERYSTSYGTKAGAFTLVNVKASAEIVRYVRVEGGVNNVFNRNYALQEGFPEPGRTFFVNLVLSNL</sequence>